<dbReference type="InterPro" id="IPR021861">
    <property type="entry name" value="THO_THOC1"/>
</dbReference>
<dbReference type="STRING" id="1230905.A0A1G4KJ87"/>
<reference evidence="3" key="1">
    <citation type="submission" date="2016-03" db="EMBL/GenBank/DDBJ databases">
        <authorList>
            <person name="Devillers H."/>
        </authorList>
    </citation>
    <scope>NUCLEOTIDE SEQUENCE [LARGE SCALE GENOMIC DNA]</scope>
</reference>
<protein>
    <submittedName>
        <fullName evidence="2">LAMI_0H16534g1_1</fullName>
    </submittedName>
</protein>
<evidence type="ECO:0000313" key="2">
    <source>
        <dbReference type="EMBL" id="SCV04487.1"/>
    </source>
</evidence>
<evidence type="ECO:0000313" key="3">
    <source>
        <dbReference type="Proteomes" id="UP000191024"/>
    </source>
</evidence>
<feature type="region of interest" description="Disordered" evidence="1">
    <location>
        <begin position="669"/>
        <end position="781"/>
    </location>
</feature>
<organism evidence="2 3">
    <name type="scientific">Lachancea mirantina</name>
    <dbReference type="NCBI Taxonomy" id="1230905"/>
    <lineage>
        <taxon>Eukaryota</taxon>
        <taxon>Fungi</taxon>
        <taxon>Dikarya</taxon>
        <taxon>Ascomycota</taxon>
        <taxon>Saccharomycotina</taxon>
        <taxon>Saccharomycetes</taxon>
        <taxon>Saccharomycetales</taxon>
        <taxon>Saccharomycetaceae</taxon>
        <taxon>Lachancea</taxon>
    </lineage>
</organism>
<dbReference type="OrthoDB" id="4060917at2759"/>
<name>A0A1G4KJ87_9SACH</name>
<dbReference type="Pfam" id="PF11957">
    <property type="entry name" value="efThoc1"/>
    <property type="match status" value="1"/>
</dbReference>
<accession>A0A1G4KJ87</accession>
<dbReference type="EMBL" id="LT598468">
    <property type="protein sequence ID" value="SCV04487.1"/>
    <property type="molecule type" value="Genomic_DNA"/>
</dbReference>
<proteinExistence type="predicted"/>
<feature type="compositionally biased region" description="Polar residues" evidence="1">
    <location>
        <begin position="669"/>
        <end position="692"/>
    </location>
</feature>
<sequence>MTGISSMIDSCEKFLETEVLGQFSSESKTVHGHDIPEVLSTGTLDGNWSEEASVLDEDEKFQIHEASIKKSFLKEGGPNQEMKLSRFAVLIDLCYIMSQREKEISRKWILLQFELLRLSMGLLHLPHEHLEFWPFLESRIERLKAGFSSKVEYGSTNLTAIKAPFSKLVFSLNKMLQDMRAQSRLLTPAHFQLMAKIHSFLAQCLSPAEPANANRKGDIARSLPLEIWDLNVTSPQHFKDFHSSWTRIQEHFIRKPLNWVYGDSSFRANFEKDITLIIDDVLKTELRFYSTVKHRGACSRAPVARLNEVTSQSINMTRSSKPADSLCSRDADATSLEEINETYFKMRLSLQPLPLDWPSWSPAKIHFLIRNDRIDNYRKSFLEQMLITADLINAILTDSLTYKFYRSQVESTEKHADYDLDDDAKVQLSNFVVKLVRNRILEFYKIWDPTFFILMEALLKGEAKSRNLKITKGSKMFGDFKYLTEDIIFVPASNCSSFKKFGWIRLGNKKIDSAWNLRTGLDQLPVVPETPQECYDQFQKEFKESNQKQDNAEPDEAIVQHWRQLRFLRERYLFELSKVDEETGPGGLFDVSLIAASKKRKYLRRQVLQQEKLHQHAEMLKQAREFVYHKRKNEVADESEENAATKVQCVGSSEFRNLTNADELNDTLSSTQNAHRSLSASKNPLSTFQTEPKSVDASPRDETAQTTMTVDGAAQEGTSASPHPPEVTAQENASTQRPTVLEQDDTSRPDISQVAAKESPKISGNSDSPVDEKTLEISESN</sequence>
<gene>
    <name evidence="2" type="ORF">LAMI_0H16534G</name>
</gene>
<feature type="compositionally biased region" description="Basic and acidic residues" evidence="1">
    <location>
        <begin position="770"/>
        <end position="781"/>
    </location>
</feature>
<dbReference type="Proteomes" id="UP000191024">
    <property type="component" value="Chromosome H"/>
</dbReference>
<dbReference type="AlphaFoldDB" id="A0A1G4KJ87"/>
<evidence type="ECO:0000256" key="1">
    <source>
        <dbReference type="SAM" id="MobiDB-lite"/>
    </source>
</evidence>
<keyword evidence="3" id="KW-1185">Reference proteome</keyword>
<feature type="compositionally biased region" description="Polar residues" evidence="1">
    <location>
        <begin position="729"/>
        <end position="738"/>
    </location>
</feature>